<accession>A0A918TJT2</accession>
<dbReference type="InterPro" id="IPR009057">
    <property type="entry name" value="Homeodomain-like_sf"/>
</dbReference>
<evidence type="ECO:0000313" key="4">
    <source>
        <dbReference type="EMBL" id="GHC48129.1"/>
    </source>
</evidence>
<dbReference type="GO" id="GO:0043565">
    <property type="term" value="F:sequence-specific DNA binding"/>
    <property type="evidence" value="ECO:0007669"/>
    <property type="project" value="InterPro"/>
</dbReference>
<dbReference type="RefSeq" id="WP_189410296.1">
    <property type="nucleotide sequence ID" value="NZ_BMYJ01000002.1"/>
</dbReference>
<comment type="caution">
    <text evidence="4">The sequence shown here is derived from an EMBL/GenBank/DDBJ whole genome shotgun (WGS) entry which is preliminary data.</text>
</comment>
<evidence type="ECO:0000313" key="5">
    <source>
        <dbReference type="Proteomes" id="UP000638981"/>
    </source>
</evidence>
<dbReference type="GO" id="GO:0003700">
    <property type="term" value="F:DNA-binding transcription factor activity"/>
    <property type="evidence" value="ECO:0007669"/>
    <property type="project" value="InterPro"/>
</dbReference>
<dbReference type="Pfam" id="PF12833">
    <property type="entry name" value="HTH_18"/>
    <property type="match status" value="1"/>
</dbReference>
<dbReference type="EMBL" id="BMYJ01000002">
    <property type="protein sequence ID" value="GHC48129.1"/>
    <property type="molecule type" value="Genomic_DNA"/>
</dbReference>
<evidence type="ECO:0000256" key="2">
    <source>
        <dbReference type="ARBA" id="ARBA00023163"/>
    </source>
</evidence>
<name>A0A918TJT2_9RHOB</name>
<dbReference type="Gene3D" id="1.10.10.60">
    <property type="entry name" value="Homeodomain-like"/>
    <property type="match status" value="1"/>
</dbReference>
<evidence type="ECO:0000256" key="1">
    <source>
        <dbReference type="ARBA" id="ARBA00023015"/>
    </source>
</evidence>
<protein>
    <submittedName>
        <fullName evidence="4">AraC family transcriptional regulator</fullName>
    </submittedName>
</protein>
<proteinExistence type="predicted"/>
<dbReference type="SMART" id="SM00342">
    <property type="entry name" value="HTH_ARAC"/>
    <property type="match status" value="1"/>
</dbReference>
<reference evidence="4" key="2">
    <citation type="submission" date="2020-09" db="EMBL/GenBank/DDBJ databases">
        <authorList>
            <person name="Sun Q."/>
            <person name="Kim S."/>
        </authorList>
    </citation>
    <scope>NUCLEOTIDE SEQUENCE</scope>
    <source>
        <strain evidence="4">KCTC 23310</strain>
    </source>
</reference>
<dbReference type="PROSITE" id="PS01124">
    <property type="entry name" value="HTH_ARAC_FAMILY_2"/>
    <property type="match status" value="1"/>
</dbReference>
<gene>
    <name evidence="4" type="ORF">GCM10007315_07600</name>
</gene>
<dbReference type="PANTHER" id="PTHR47893">
    <property type="entry name" value="REGULATORY PROTEIN PCHR"/>
    <property type="match status" value="1"/>
</dbReference>
<reference evidence="4" key="1">
    <citation type="journal article" date="2014" name="Int. J. Syst. Evol. Microbiol.">
        <title>Complete genome sequence of Corynebacterium casei LMG S-19264T (=DSM 44701T), isolated from a smear-ripened cheese.</title>
        <authorList>
            <consortium name="US DOE Joint Genome Institute (JGI-PGF)"/>
            <person name="Walter F."/>
            <person name="Albersmeier A."/>
            <person name="Kalinowski J."/>
            <person name="Ruckert C."/>
        </authorList>
    </citation>
    <scope>NUCLEOTIDE SEQUENCE</scope>
    <source>
        <strain evidence="4">KCTC 23310</strain>
    </source>
</reference>
<dbReference type="PANTHER" id="PTHR47893:SF1">
    <property type="entry name" value="REGULATORY PROTEIN PCHR"/>
    <property type="match status" value="1"/>
</dbReference>
<dbReference type="InterPro" id="IPR018060">
    <property type="entry name" value="HTH_AraC"/>
</dbReference>
<dbReference type="Proteomes" id="UP000638981">
    <property type="component" value="Unassembled WGS sequence"/>
</dbReference>
<feature type="domain" description="HTH araC/xylS-type" evidence="3">
    <location>
        <begin position="211"/>
        <end position="311"/>
    </location>
</feature>
<dbReference type="AlphaFoldDB" id="A0A918TJT2"/>
<sequence length="317" mass="34535">MFDYRFMRHTGQSIAAGRRNSLMFGALQSLSLPDEAGQIDIAALQLGTDGPKVVRLQSSGHQVDLTEDNCTTLLLPRRGRLSSRLGDAQWHAAQSNGLLFGPTTRSTQVIGPFDAFALVFPHEALLRALAGSVRLPDGLNFRAEAPGLARMFRLLADIHDLTGDNDAGLPPAKAAQGLAAMTSDGLVDLILGQTEGDLPDRQPRSHRHRVLLAEEIMRTRAAEPLSMAEIARNLGISLRSLQLAFQQVRHMGPRDALNRIRLDMAHHRLLCAQHGDTVTSIALDCGVSHVSRFAAAYRQSFGEYPAETLSEALRRSA</sequence>
<keyword evidence="1" id="KW-0805">Transcription regulation</keyword>
<organism evidence="4 5">
    <name type="scientific">Neogemmobacter tilapiae</name>
    <dbReference type="NCBI Taxonomy" id="875041"/>
    <lineage>
        <taxon>Bacteria</taxon>
        <taxon>Pseudomonadati</taxon>
        <taxon>Pseudomonadota</taxon>
        <taxon>Alphaproteobacteria</taxon>
        <taxon>Rhodobacterales</taxon>
        <taxon>Paracoccaceae</taxon>
        <taxon>Neogemmobacter</taxon>
    </lineage>
</organism>
<dbReference type="InterPro" id="IPR053142">
    <property type="entry name" value="PchR_regulatory_protein"/>
</dbReference>
<keyword evidence="5" id="KW-1185">Reference proteome</keyword>
<keyword evidence="2" id="KW-0804">Transcription</keyword>
<evidence type="ECO:0000259" key="3">
    <source>
        <dbReference type="PROSITE" id="PS01124"/>
    </source>
</evidence>
<dbReference type="SUPFAM" id="SSF46689">
    <property type="entry name" value="Homeodomain-like"/>
    <property type="match status" value="1"/>
</dbReference>